<name>A0AAU8RTV8_PSEPU</name>
<dbReference type="AlphaFoldDB" id="A0AAU8RTV8"/>
<dbReference type="Pfam" id="PF13557">
    <property type="entry name" value="Phenol_MetA_deg"/>
    <property type="match status" value="1"/>
</dbReference>
<keyword evidence="1" id="KW-0732">Signal</keyword>
<feature type="chain" id="PRO_5043964340" evidence="1">
    <location>
        <begin position="27"/>
        <end position="310"/>
    </location>
</feature>
<feature type="signal peptide" evidence="1">
    <location>
        <begin position="1"/>
        <end position="26"/>
    </location>
</feature>
<organism evidence="2 3">
    <name type="scientific">Pseudomonas putida S13.1.2</name>
    <dbReference type="NCBI Taxonomy" id="1384061"/>
    <lineage>
        <taxon>Bacteria</taxon>
        <taxon>Pseudomonadati</taxon>
        <taxon>Pseudomonadota</taxon>
        <taxon>Gammaproteobacteria</taxon>
        <taxon>Pseudomonadales</taxon>
        <taxon>Pseudomonadaceae</taxon>
        <taxon>Pseudomonas</taxon>
    </lineage>
</organism>
<proteinExistence type="predicted"/>
<evidence type="ECO:0000313" key="3">
    <source>
        <dbReference type="Proteomes" id="UP000033260"/>
    </source>
</evidence>
<reference evidence="2 3" key="1">
    <citation type="submission" date="2015-02" db="EMBL/GenBank/DDBJ databases">
        <title>Complete Genome Sequencing of Pseudomonas putida S13.1.2.</title>
        <authorList>
            <person name="Chong T.M."/>
            <person name="Chan K.G."/>
            <person name="Dessaux Y."/>
        </authorList>
    </citation>
    <scope>NUCLEOTIDE SEQUENCE [LARGE SCALE GENOMIC DNA]</scope>
    <source>
        <strain evidence="2 3">S13.1.2</strain>
    </source>
</reference>
<dbReference type="EMBL" id="CP010979">
    <property type="protein sequence ID" value="AJQ47126.1"/>
    <property type="molecule type" value="Genomic_DNA"/>
</dbReference>
<dbReference type="InterPro" id="IPR025737">
    <property type="entry name" value="FApF"/>
</dbReference>
<gene>
    <name evidence="2" type="ORF">N805_07790</name>
</gene>
<dbReference type="Proteomes" id="UP000033260">
    <property type="component" value="Chromosome"/>
</dbReference>
<dbReference type="RefSeq" id="WP_026034389.1">
    <property type="nucleotide sequence ID" value="NZ_CP010979.1"/>
</dbReference>
<evidence type="ECO:0000256" key="1">
    <source>
        <dbReference type="SAM" id="SignalP"/>
    </source>
</evidence>
<protein>
    <submittedName>
        <fullName evidence="2">Phenol degradation protein meta</fullName>
    </submittedName>
</protein>
<evidence type="ECO:0000313" key="2">
    <source>
        <dbReference type="EMBL" id="AJQ47126.1"/>
    </source>
</evidence>
<sequence>MSRPNVTASRAACLCVTLIFTSMTYATEGGGTSYPLGVNTVGAGKMPPPGFTEFFYLSDYRAGRTLDGDGDRKAGIHDFDLNIQALSIRVDYVYQDVSFLGAKLASRVALPLVKGDISFNVDTPAGRMRRSDHQEGIGDLTVVPFVLGWSSPRYHQLFGLDVFVPVGSYDKDRLFNPGRNTWAYGPWYSFTAYPLENLEVSAKLIYMINGENKDTDYRSGHEFNADYNIGYNVTREWQFGLNGYLYKQVSDDEKDGHTYLDGNRGQVAAIGPALKYQTPEFGFVMKWQHETHVENRASGDRIWLQAVYRF</sequence>
<accession>A0AAU8RTV8</accession>